<dbReference type="GO" id="GO:0006457">
    <property type="term" value="P:protein folding"/>
    <property type="evidence" value="ECO:0007669"/>
    <property type="project" value="InterPro"/>
</dbReference>
<keyword evidence="3" id="KW-0732">Signal</keyword>
<proteinExistence type="inferred from homology"/>
<dbReference type="InterPro" id="IPR001179">
    <property type="entry name" value="PPIase_FKBP_dom"/>
</dbReference>
<dbReference type="PANTHER" id="PTHR43811">
    <property type="entry name" value="FKBP-TYPE PEPTIDYL-PROLYL CIS-TRANS ISOMERASE FKPA"/>
    <property type="match status" value="1"/>
</dbReference>
<dbReference type="PROSITE" id="PS51257">
    <property type="entry name" value="PROKAR_LIPOPROTEIN"/>
    <property type="match status" value="1"/>
</dbReference>
<gene>
    <name evidence="9" type="ORF">AKN88_04190</name>
</gene>
<organism evidence="9 10">
    <name type="scientific">Thiopseudomonas alkaliphila</name>
    <dbReference type="NCBI Taxonomy" id="1697053"/>
    <lineage>
        <taxon>Bacteria</taxon>
        <taxon>Pseudomonadati</taxon>
        <taxon>Pseudomonadota</taxon>
        <taxon>Gammaproteobacteria</taxon>
        <taxon>Pseudomonadales</taxon>
        <taxon>Pseudomonadaceae</taxon>
        <taxon>Thiopseudomonas</taxon>
    </lineage>
</organism>
<dbReference type="Pfam" id="PF01346">
    <property type="entry name" value="FKBP_N"/>
    <property type="match status" value="1"/>
</dbReference>
<dbReference type="STRING" id="1697053.AKN87_06185"/>
<name>A0A0K1XCV9_9GAMM</name>
<dbReference type="PANTHER" id="PTHR43811:SF19">
    <property type="entry name" value="39 KDA FK506-BINDING NUCLEAR PROTEIN"/>
    <property type="match status" value="1"/>
</dbReference>
<evidence type="ECO:0000313" key="10">
    <source>
        <dbReference type="Proteomes" id="UP000063953"/>
    </source>
</evidence>
<evidence type="ECO:0000256" key="2">
    <source>
        <dbReference type="ARBA" id="ARBA00006577"/>
    </source>
</evidence>
<comment type="catalytic activity">
    <reaction evidence="1 6 7">
        <text>[protein]-peptidylproline (omega=180) = [protein]-peptidylproline (omega=0)</text>
        <dbReference type="Rhea" id="RHEA:16237"/>
        <dbReference type="Rhea" id="RHEA-COMP:10747"/>
        <dbReference type="Rhea" id="RHEA-COMP:10748"/>
        <dbReference type="ChEBI" id="CHEBI:83833"/>
        <dbReference type="ChEBI" id="CHEBI:83834"/>
        <dbReference type="EC" id="5.2.1.8"/>
    </reaction>
</comment>
<evidence type="ECO:0000256" key="3">
    <source>
        <dbReference type="ARBA" id="ARBA00022729"/>
    </source>
</evidence>
<evidence type="ECO:0000256" key="5">
    <source>
        <dbReference type="ARBA" id="ARBA00023235"/>
    </source>
</evidence>
<dbReference type="GO" id="GO:0003755">
    <property type="term" value="F:peptidyl-prolyl cis-trans isomerase activity"/>
    <property type="evidence" value="ECO:0007669"/>
    <property type="project" value="UniProtKB-UniRule"/>
</dbReference>
<sequence length="250" mass="26279">MKFSRLAVAVGLCAVALVGCDQKQSATTSTSTKLDSKAQQASYGLGLQIGSNLLATPIDGLSVEAIALGIDDALAGKESRLSQEQLDEALQFALDRAAEKQNALNDAAAKKGQEFLAENAKKDSVKTTDSGLQYEVLTAKDSGASPKATDSVTVHYTGKLLDGSVFDSSVERGTPATFFLRQVIPGWTEGLQLMKVGERYQFFIPADLAYGASSPTPAIPANSTLIFEVELLDIPSQKSAAAKEQASAAE</sequence>
<dbReference type="Proteomes" id="UP000063953">
    <property type="component" value="Chromosome"/>
</dbReference>
<dbReference type="FunFam" id="3.10.50.40:FF:000045">
    <property type="entry name" value="Peptidyl-prolyl cis-trans isomerase"/>
    <property type="match status" value="1"/>
</dbReference>
<protein>
    <recommendedName>
        <fullName evidence="7">Peptidyl-prolyl cis-trans isomerase</fullName>
        <ecNumber evidence="7">5.2.1.8</ecNumber>
    </recommendedName>
</protein>
<keyword evidence="4 6" id="KW-0697">Rotamase</keyword>
<keyword evidence="10" id="KW-1185">Reference proteome</keyword>
<dbReference type="EMBL" id="CP012365">
    <property type="protein sequence ID" value="AKX59225.1"/>
    <property type="molecule type" value="Genomic_DNA"/>
</dbReference>
<dbReference type="PATRIC" id="fig|1698449.3.peg.841"/>
<dbReference type="PROSITE" id="PS50059">
    <property type="entry name" value="FKBP_PPIASE"/>
    <property type="match status" value="1"/>
</dbReference>
<reference evidence="9 10" key="1">
    <citation type="journal article" date="2015" name="Genome Announc.">
        <title>Genome Sequences of Oblitimonas alkaliphila gen. nov. sp. nov. (Proposed), a Novel Bacterium of the Pseudomonadaceae Family.</title>
        <authorList>
            <person name="Lauer A.C."/>
            <person name="Nicholson A.C."/>
            <person name="Humrighouse B.W."/>
            <person name="Emery B."/>
            <person name="Drobish A."/>
            <person name="Juieng P."/>
            <person name="Loparev V."/>
            <person name="McQuiston J.R."/>
        </authorList>
    </citation>
    <scope>NUCLEOTIDE SEQUENCE [LARGE SCALE GENOMIC DNA]</scope>
    <source>
        <strain evidence="9 10">E5571</strain>
    </source>
</reference>
<evidence type="ECO:0000256" key="1">
    <source>
        <dbReference type="ARBA" id="ARBA00000971"/>
    </source>
</evidence>
<evidence type="ECO:0000259" key="8">
    <source>
        <dbReference type="PROSITE" id="PS50059"/>
    </source>
</evidence>
<dbReference type="InterPro" id="IPR036944">
    <property type="entry name" value="PPIase_FKBP_N_sf"/>
</dbReference>
<evidence type="ECO:0000256" key="7">
    <source>
        <dbReference type="RuleBase" id="RU003915"/>
    </source>
</evidence>
<accession>A0A0K1XCV9</accession>
<dbReference type="Pfam" id="PF00254">
    <property type="entry name" value="FKBP_C"/>
    <property type="match status" value="1"/>
</dbReference>
<comment type="similarity">
    <text evidence="2 7">Belongs to the FKBP-type PPIase family.</text>
</comment>
<dbReference type="SUPFAM" id="SSF54534">
    <property type="entry name" value="FKBP-like"/>
    <property type="match status" value="1"/>
</dbReference>
<dbReference type="NCBIfam" id="NF008602">
    <property type="entry name" value="PRK11570.1"/>
    <property type="match status" value="1"/>
</dbReference>
<evidence type="ECO:0000256" key="4">
    <source>
        <dbReference type="ARBA" id="ARBA00023110"/>
    </source>
</evidence>
<dbReference type="InterPro" id="IPR046357">
    <property type="entry name" value="PPIase_dom_sf"/>
</dbReference>
<feature type="domain" description="PPIase FKBP-type" evidence="8">
    <location>
        <begin position="149"/>
        <end position="235"/>
    </location>
</feature>
<dbReference type="Gene3D" id="1.10.287.460">
    <property type="entry name" value="Peptidyl-prolyl cis-trans isomerase, FKBP-type, N-terminal domain"/>
    <property type="match status" value="1"/>
</dbReference>
<dbReference type="RefSeq" id="WP_053100325.1">
    <property type="nucleotide sequence ID" value="NZ_CP012365.1"/>
</dbReference>
<dbReference type="EC" id="5.2.1.8" evidence="7"/>
<dbReference type="AlphaFoldDB" id="A0A0K1XCV9"/>
<dbReference type="InterPro" id="IPR000774">
    <property type="entry name" value="PPIase_FKBP_N"/>
</dbReference>
<evidence type="ECO:0000256" key="6">
    <source>
        <dbReference type="PROSITE-ProRule" id="PRU00277"/>
    </source>
</evidence>
<evidence type="ECO:0000313" key="9">
    <source>
        <dbReference type="EMBL" id="AKX59225.1"/>
    </source>
</evidence>
<keyword evidence="5 6" id="KW-0413">Isomerase</keyword>
<dbReference type="Gene3D" id="3.10.50.40">
    <property type="match status" value="1"/>
</dbReference>